<sequence length="1390" mass="155485">MRKCYIPFLFFFLISLTVLSALEYTPGQLIFKTSQPLNIKSDQTGITSFDNWLSTLGAYNLRPIKGMPNNQYFFANLEQEPNWKDLKEGKIKFAGIEYIQPNYLSTFHTIPNDPLFPRQYHTIISNPQAWDYCTGSSTVVVGIVDSGCLINHPDLAANIWVNTREIPDNGIDDDNNGYIDDIYGWDFVDAPELADIAIGDYLNPDNNVEDENFHGTAVAGIIGGVGNNGVGICGVNWNIKLMIVRSGFLTVDGQGYLQDDDAAAALIYAADNGCNVINMSWGDPNYSPIIGDACAYAYSRGVTLVASAGNDPGPYISYPAKLSTAISVGAINRTRTLAGFSSYGPDLDLVAPGEMVLSTYKLDPGNQYYEQSGTSMSAPFVSGAAALLLSLHPGLSPSEVRSRLLTATDDLGAPGFDQYYGHGLLNAKRLLENTAPPLVYIDSPLDQSGLTESFDIIGTVQGNNFFRYSVMYSNKSVPSLLDWYDVETHHNYPKFHTQPVQNGVLAHFYIPESFAEGEYIIRVQYEAINGSKYNFFRTVIYDPSPPQMKENSLQQFTRYDKQNLRYYIIAVFNEPVRSELDIIASNGTHYHSYGAMLDTLQIWSLPETLPEGQIDIQVKATNVSNLTFLSDWYNGFLNIHYELIPNYGYIYSPLGGPKVPLNYSYDYNGDGIKEYIAMDLPKTGYGPVYAYQPEAGGHIVSHSFGDSFWLLGAGNTNNIGQELLTLKYGTATVLESQNSSYPNIALWEDRSIDGGTIADYSNDGIDDLLLVKTLPTERVIQAYKRSGNIFVPKNTLHNTSSTTSYNAFVPTIIVKNFDNDSYPDILVADTDGDVMIYEIRNDNFAELTWTQKMPVGNTYYLTSGDFDGNGRQDFFIGGYYTDKLDPNLNFWYFEGFKNVSNNNYTSMGSIMFNQVASKNAIQAADLDNDGKDEIILAISPNLYIVKYQDSKFQPQFYGNSYNTYSILAYIDHPNQSFFLTNYEVEKDSLISVVWTQDAPYTGPPTPINFIARPLNESSVQLSWINNGADYYRIYRKEENNQIYILDNVTGNSYIDLNVEEGCTYQYAITAYNSNFTPSESAPTIWQTVIPYPVPHIESVTMIGPNRLRVMFDQPMATSICNPSLYTVDKGMSHPSSVNYINYYYGVQLQFSQIFPETSEPFLLTLGTMLSAYNIPLAENQYEFYWIADTEPPKVTGAVVLNDQKTVEITFSESLAPDNPSPEQLHNYTLICHSNDPDNSIVSVSHLDDRVQVSLSHKLKFGSSPYQIVVRNVRDLAGNPIIPQYSTTRFYMSNNHDLKNLVVYPNPVRFNDLQCHILNFPAGKRGHIKIYDSSGNLVRSSAIGPFNPEINNIDWIWDLKNNDGKLVSSGIYFYVVEMGGNIARGKIAIIK</sequence>
<proteinExistence type="predicted"/>
<evidence type="ECO:0000313" key="1">
    <source>
        <dbReference type="EMBL" id="TDF74217.1"/>
    </source>
</evidence>
<organism evidence="1 2">
    <name type="scientific">Candidatus Syntrophosphaera thermopropionivorans</name>
    <dbReference type="NCBI Taxonomy" id="2593015"/>
    <lineage>
        <taxon>Bacteria</taxon>
        <taxon>Pseudomonadati</taxon>
        <taxon>Candidatus Cloacimonadota</taxon>
        <taxon>Candidatus Cloacimonadia</taxon>
        <taxon>Candidatus Cloacimonadales</taxon>
        <taxon>Candidatus Cloacimonadaceae</taxon>
        <taxon>Candidatus Syntrophosphaera</taxon>
    </lineage>
</organism>
<keyword evidence="2" id="KW-1185">Reference proteome</keyword>
<accession>A0AC61QKN4</accession>
<evidence type="ECO:0000313" key="2">
    <source>
        <dbReference type="Proteomes" id="UP000294588"/>
    </source>
</evidence>
<reference evidence="1" key="1">
    <citation type="submission" date="2019-03" db="EMBL/GenBank/DDBJ databases">
        <title>Candidatus Syntrophosphaera thermopropionivorans: a novel player in syntrophic propionate oxidation during anaerobic digestion.</title>
        <authorList>
            <person name="Dyksma S."/>
        </authorList>
    </citation>
    <scope>NUCLEOTIDE SEQUENCE</scope>
    <source>
        <strain evidence="1">W5</strain>
    </source>
</reference>
<protein>
    <submittedName>
        <fullName evidence="1">T9SS type A sorting domain-containing protein</fullName>
    </submittedName>
</protein>
<dbReference type="Proteomes" id="UP000294588">
    <property type="component" value="Unassembled WGS sequence"/>
</dbReference>
<dbReference type="EMBL" id="SMOG01000002">
    <property type="protein sequence ID" value="TDF74217.1"/>
    <property type="molecule type" value="Genomic_DNA"/>
</dbReference>
<gene>
    <name evidence="1" type="ORF">E0946_01970</name>
</gene>
<comment type="caution">
    <text evidence="1">The sequence shown here is derived from an EMBL/GenBank/DDBJ whole genome shotgun (WGS) entry which is preliminary data.</text>
</comment>
<name>A0AC61QKN4_9BACT</name>